<reference evidence="3" key="1">
    <citation type="journal article" date="2023" name="Proc. Natl. Acad. Sci. U.S.A.">
        <title>Genomic and structural basis for evolution of tropane alkaloid biosynthesis.</title>
        <authorList>
            <person name="Wanga Y.-J."/>
            <person name="Taina T."/>
            <person name="Yua J.-Y."/>
            <person name="Lia J."/>
            <person name="Xua B."/>
            <person name="Chenc J."/>
            <person name="D'Auriad J.C."/>
            <person name="Huanga J.-P."/>
            <person name="Huanga S.-X."/>
        </authorList>
    </citation>
    <scope>NUCLEOTIDE SEQUENCE [LARGE SCALE GENOMIC DNA]</scope>
    <source>
        <strain evidence="3">cv. KIB-2019</strain>
    </source>
</reference>
<evidence type="ECO:0000313" key="2">
    <source>
        <dbReference type="EMBL" id="KAJ8531037.1"/>
    </source>
</evidence>
<comment type="caution">
    <text evidence="2">The sequence shown here is derived from an EMBL/GenBank/DDBJ whole genome shotgun (WGS) entry which is preliminary data.</text>
</comment>
<evidence type="ECO:0000313" key="3">
    <source>
        <dbReference type="Proteomes" id="UP001152561"/>
    </source>
</evidence>
<dbReference type="EMBL" id="JAJAGQ010000021">
    <property type="protein sequence ID" value="KAJ8531037.1"/>
    <property type="molecule type" value="Genomic_DNA"/>
</dbReference>
<feature type="region of interest" description="Disordered" evidence="1">
    <location>
        <begin position="1"/>
        <end position="112"/>
    </location>
</feature>
<name>A0A9Q1LAK1_9SOLA</name>
<dbReference type="AlphaFoldDB" id="A0A9Q1LAK1"/>
<accession>A0A9Q1LAK1</accession>
<organism evidence="2 3">
    <name type="scientific">Anisodus acutangulus</name>
    <dbReference type="NCBI Taxonomy" id="402998"/>
    <lineage>
        <taxon>Eukaryota</taxon>
        <taxon>Viridiplantae</taxon>
        <taxon>Streptophyta</taxon>
        <taxon>Embryophyta</taxon>
        <taxon>Tracheophyta</taxon>
        <taxon>Spermatophyta</taxon>
        <taxon>Magnoliopsida</taxon>
        <taxon>eudicotyledons</taxon>
        <taxon>Gunneridae</taxon>
        <taxon>Pentapetalae</taxon>
        <taxon>asterids</taxon>
        <taxon>lamiids</taxon>
        <taxon>Solanales</taxon>
        <taxon>Solanaceae</taxon>
        <taxon>Solanoideae</taxon>
        <taxon>Hyoscyameae</taxon>
        <taxon>Anisodus</taxon>
    </lineage>
</organism>
<dbReference type="Proteomes" id="UP001152561">
    <property type="component" value="Unassembled WGS sequence"/>
</dbReference>
<feature type="compositionally biased region" description="Basic and acidic residues" evidence="1">
    <location>
        <begin position="58"/>
        <end position="83"/>
    </location>
</feature>
<evidence type="ECO:0000256" key="1">
    <source>
        <dbReference type="SAM" id="MobiDB-lite"/>
    </source>
</evidence>
<keyword evidence="3" id="KW-1185">Reference proteome</keyword>
<feature type="compositionally biased region" description="Polar residues" evidence="1">
    <location>
        <begin position="84"/>
        <end position="96"/>
    </location>
</feature>
<gene>
    <name evidence="2" type="ORF">K7X08_025768</name>
</gene>
<feature type="compositionally biased region" description="Acidic residues" evidence="1">
    <location>
        <begin position="41"/>
        <end position="51"/>
    </location>
</feature>
<proteinExistence type="predicted"/>
<protein>
    <submittedName>
        <fullName evidence="2">Uncharacterized protein</fullName>
    </submittedName>
</protein>
<sequence>MVVTTQDNEKENSQDIMVPSNPPIKLHNTFQSKAEITGQFEDNEEDQEQDTETTISEDVVRGKDQLKIMNKDQQNDNSTRESPEVSTTDSSPSNHTINDEDQSQGNKEEDHE</sequence>